<dbReference type="Pfam" id="PF04940">
    <property type="entry name" value="BLUF"/>
    <property type="match status" value="1"/>
</dbReference>
<evidence type="ECO:0000259" key="1">
    <source>
        <dbReference type="PROSITE" id="PS50925"/>
    </source>
</evidence>
<dbReference type="InterPro" id="IPR007024">
    <property type="entry name" value="BLUF_domain"/>
</dbReference>
<keyword evidence="3" id="KW-1185">Reference proteome</keyword>
<comment type="caution">
    <text evidence="2">The sequence shown here is derived from an EMBL/GenBank/DDBJ whole genome shotgun (WGS) entry which is preliminary data.</text>
</comment>
<accession>A0A210S001</accession>
<name>A0A210S001_9BURK</name>
<reference evidence="2 3" key="1">
    <citation type="submission" date="2017-03" db="EMBL/GenBank/DDBJ databases">
        <title>New species Polynucleobacter sp. MWH-EgelM1-30-B4.</title>
        <authorList>
            <person name="Hahn M.W."/>
        </authorList>
    </citation>
    <scope>NUCLEOTIDE SEQUENCE [LARGE SCALE GENOMIC DNA]</scope>
    <source>
        <strain evidence="2 3">MWH-EgelM1-30-B4</strain>
    </source>
</reference>
<dbReference type="PROSITE" id="PS50925">
    <property type="entry name" value="BLUF"/>
    <property type="match status" value="1"/>
</dbReference>
<evidence type="ECO:0000313" key="3">
    <source>
        <dbReference type="Proteomes" id="UP000196880"/>
    </source>
</evidence>
<organism evidence="2 3">
    <name type="scientific">Polynucleobacter hirudinilacicola</name>
    <dbReference type="NCBI Taxonomy" id="1743166"/>
    <lineage>
        <taxon>Bacteria</taxon>
        <taxon>Pseudomonadati</taxon>
        <taxon>Pseudomonadota</taxon>
        <taxon>Betaproteobacteria</taxon>
        <taxon>Burkholderiales</taxon>
        <taxon>Burkholderiaceae</taxon>
        <taxon>Polynucleobacter</taxon>
    </lineage>
</organism>
<dbReference type="SUPFAM" id="SSF54975">
    <property type="entry name" value="Acylphosphatase/BLUF domain-like"/>
    <property type="match status" value="1"/>
</dbReference>
<evidence type="ECO:0000313" key="2">
    <source>
        <dbReference type="EMBL" id="OWF66585.1"/>
    </source>
</evidence>
<dbReference type="InterPro" id="IPR036046">
    <property type="entry name" value="Acylphosphatase-like_dom_sf"/>
</dbReference>
<dbReference type="Gene3D" id="3.30.70.100">
    <property type="match status" value="1"/>
</dbReference>
<dbReference type="SMART" id="SM01034">
    <property type="entry name" value="BLUF"/>
    <property type="match status" value="1"/>
</dbReference>
<dbReference type="GO" id="GO:0071949">
    <property type="term" value="F:FAD binding"/>
    <property type="evidence" value="ECO:0007669"/>
    <property type="project" value="InterPro"/>
</dbReference>
<feature type="domain" description="BLUF" evidence="1">
    <location>
        <begin position="3"/>
        <end position="93"/>
    </location>
</feature>
<protein>
    <recommendedName>
        <fullName evidence="1">BLUF domain-containing protein</fullName>
    </recommendedName>
</protein>
<dbReference type="Proteomes" id="UP000196880">
    <property type="component" value="Unassembled WGS sequence"/>
</dbReference>
<dbReference type="RefSeq" id="WP_087908611.1">
    <property type="nucleotide sequence ID" value="NZ_NAIA01000001.1"/>
</dbReference>
<dbReference type="AlphaFoldDB" id="A0A210S001"/>
<proteinExistence type="predicted"/>
<dbReference type="EMBL" id="NAIA01000001">
    <property type="protein sequence ID" value="OWF66585.1"/>
    <property type="molecule type" value="Genomic_DNA"/>
</dbReference>
<sequence length="140" mass="16226">MTITQLIYVSDLVNRDETQLAAILESAVRHNRENDISGMLLYSGGNFLQVLEGTKEQVRETYQRICRDLRHTNILILTQEEINERHFSDWSMGYRQLSEADVAQFPKYAPYFQFGFKPKDFKAKPGAALEMLKLFSKGML</sequence>
<dbReference type="GO" id="GO:0009882">
    <property type="term" value="F:blue light photoreceptor activity"/>
    <property type="evidence" value="ECO:0007669"/>
    <property type="project" value="InterPro"/>
</dbReference>
<gene>
    <name evidence="2" type="ORF">B6A14_00970</name>
</gene>
<dbReference type="OrthoDB" id="557705at2"/>